<protein>
    <recommendedName>
        <fullName evidence="3">DUF3575 domain-containing protein</fullName>
    </recommendedName>
</protein>
<gene>
    <name evidence="1" type="ORF">BBB56_20170</name>
</gene>
<reference evidence="1 2" key="1">
    <citation type="submission" date="2018-11" db="EMBL/GenBank/DDBJ databases">
        <title>Whole genome sequencing of Pantoea sp. RIT388.</title>
        <authorList>
            <person name="Gan H.M."/>
            <person name="Hudson A.O."/>
        </authorList>
    </citation>
    <scope>NUCLEOTIDE SEQUENCE [LARGE SCALE GENOMIC DNA]</scope>
    <source>
        <strain evidence="1 2">RIT388</strain>
    </source>
</reference>
<name>A0A3N4NGQ1_9GAMM</name>
<dbReference type="Proteomes" id="UP000281332">
    <property type="component" value="Unassembled WGS sequence"/>
</dbReference>
<accession>A0A3N4NGQ1</accession>
<comment type="caution">
    <text evidence="1">The sequence shown here is derived from an EMBL/GenBank/DDBJ whole genome shotgun (WGS) entry which is preliminary data.</text>
</comment>
<evidence type="ECO:0000313" key="2">
    <source>
        <dbReference type="Proteomes" id="UP000281332"/>
    </source>
</evidence>
<proteinExistence type="predicted"/>
<sequence>MSVRFILSLWLLVAATFIPARASEINLYSVNTGSFVYHLIGNHGLYTEKFGNEFFSAERRFSEDSPYSFLAGTLKNSYGHRCIALGVRRDWTTQSPWTFKGVYGYTGEFFADAFSHCGDEGVYHSFKNATGVGFAPYIYHAVQYNFTDYFGVESGIIFPTVFVISVQWSFR</sequence>
<evidence type="ECO:0000313" key="1">
    <source>
        <dbReference type="EMBL" id="RPD94625.1"/>
    </source>
</evidence>
<dbReference type="EMBL" id="RMVG01000021">
    <property type="protein sequence ID" value="RPD94625.1"/>
    <property type="molecule type" value="Genomic_DNA"/>
</dbReference>
<keyword evidence="2" id="KW-1185">Reference proteome</keyword>
<organism evidence="1 2">
    <name type="scientific">Candidatus Pantoea deserta</name>
    <dbReference type="NCBI Taxonomy" id="1869313"/>
    <lineage>
        <taxon>Bacteria</taxon>
        <taxon>Pseudomonadati</taxon>
        <taxon>Pseudomonadota</taxon>
        <taxon>Gammaproteobacteria</taxon>
        <taxon>Enterobacterales</taxon>
        <taxon>Erwiniaceae</taxon>
        <taxon>Pantoea</taxon>
    </lineage>
</organism>
<dbReference type="OrthoDB" id="6489123at2"/>
<dbReference type="AlphaFoldDB" id="A0A3N4NGQ1"/>
<dbReference type="RefSeq" id="WP_123802747.1">
    <property type="nucleotide sequence ID" value="NZ_RMVG01000021.1"/>
</dbReference>
<evidence type="ECO:0008006" key="3">
    <source>
        <dbReference type="Google" id="ProtNLM"/>
    </source>
</evidence>